<dbReference type="InterPro" id="IPR050415">
    <property type="entry name" value="MRET"/>
</dbReference>
<accession>A0A7D4PVG8</accession>
<dbReference type="GO" id="GO:0046872">
    <property type="term" value="F:metal ion binding"/>
    <property type="evidence" value="ECO:0007669"/>
    <property type="project" value="UniProtKB-KW"/>
</dbReference>
<keyword evidence="3" id="KW-0001">2Fe-2S</keyword>
<keyword evidence="2" id="KW-0285">Flavoprotein</keyword>
<evidence type="ECO:0000259" key="8">
    <source>
        <dbReference type="PROSITE" id="PS51085"/>
    </source>
</evidence>
<dbReference type="GO" id="GO:0016491">
    <property type="term" value="F:oxidoreductase activity"/>
    <property type="evidence" value="ECO:0007669"/>
    <property type="project" value="UniProtKB-KW"/>
</dbReference>
<dbReference type="EMBL" id="CP054038">
    <property type="protein sequence ID" value="QKJ20533.1"/>
    <property type="molecule type" value="Genomic_DNA"/>
</dbReference>
<dbReference type="CDD" id="cd00207">
    <property type="entry name" value="fer2"/>
    <property type="match status" value="1"/>
</dbReference>
<feature type="domain" description="FAD-binding FR-type" evidence="9">
    <location>
        <begin position="10"/>
        <end position="111"/>
    </location>
</feature>
<evidence type="ECO:0000256" key="4">
    <source>
        <dbReference type="ARBA" id="ARBA00022723"/>
    </source>
</evidence>
<dbReference type="RefSeq" id="WP_172990958.1">
    <property type="nucleotide sequence ID" value="NZ_CP054038.1"/>
</dbReference>
<dbReference type="Gene3D" id="3.10.20.30">
    <property type="match status" value="1"/>
</dbReference>
<dbReference type="SUPFAM" id="SSF54292">
    <property type="entry name" value="2Fe-2S ferredoxin-like"/>
    <property type="match status" value="1"/>
</dbReference>
<evidence type="ECO:0000259" key="9">
    <source>
        <dbReference type="PROSITE" id="PS51384"/>
    </source>
</evidence>
<evidence type="ECO:0000256" key="3">
    <source>
        <dbReference type="ARBA" id="ARBA00022714"/>
    </source>
</evidence>
<reference evidence="10 11" key="1">
    <citation type="submission" date="2020-05" db="EMBL/GenBank/DDBJ databases">
        <title>Strain PA2F3 complete genome.</title>
        <authorList>
            <person name="Kim Y.-S."/>
            <person name="Kim S.-J."/>
            <person name="Jung H.-k."/>
            <person name="Kim S.-E."/>
            <person name="Kim K.-H."/>
        </authorList>
    </citation>
    <scope>NUCLEOTIDE SEQUENCE [LARGE SCALE GENOMIC DNA]</scope>
    <source>
        <strain evidence="10 11">PA2F3</strain>
    </source>
</reference>
<name>A0A7D4PVG8_9MICO</name>
<evidence type="ECO:0000313" key="10">
    <source>
        <dbReference type="EMBL" id="QKJ20533.1"/>
    </source>
</evidence>
<dbReference type="PROSITE" id="PS51257">
    <property type="entry name" value="PROKAR_LIPOPROTEIN"/>
    <property type="match status" value="1"/>
</dbReference>
<dbReference type="InterPro" id="IPR001041">
    <property type="entry name" value="2Fe-2S_ferredoxin-type"/>
</dbReference>
<dbReference type="PANTHER" id="PTHR47354:SF1">
    <property type="entry name" value="CARNITINE MONOOXYGENASE REDUCTASE SUBUNIT"/>
    <property type="match status" value="1"/>
</dbReference>
<evidence type="ECO:0000256" key="2">
    <source>
        <dbReference type="ARBA" id="ARBA00022630"/>
    </source>
</evidence>
<dbReference type="GO" id="GO:0051537">
    <property type="term" value="F:2 iron, 2 sulfur cluster binding"/>
    <property type="evidence" value="ECO:0007669"/>
    <property type="project" value="UniProtKB-KW"/>
</dbReference>
<organism evidence="10 11">
    <name type="scientific">Microbacterium hominis</name>
    <dbReference type="NCBI Taxonomy" id="162426"/>
    <lineage>
        <taxon>Bacteria</taxon>
        <taxon>Bacillati</taxon>
        <taxon>Actinomycetota</taxon>
        <taxon>Actinomycetes</taxon>
        <taxon>Micrococcales</taxon>
        <taxon>Microbacteriaceae</taxon>
        <taxon>Microbacterium</taxon>
    </lineage>
</organism>
<dbReference type="InterPro" id="IPR012675">
    <property type="entry name" value="Beta-grasp_dom_sf"/>
</dbReference>
<dbReference type="PROSITE" id="PS51384">
    <property type="entry name" value="FAD_FR"/>
    <property type="match status" value="1"/>
</dbReference>
<dbReference type="SUPFAM" id="SSF52343">
    <property type="entry name" value="Ferredoxin reductase-like, C-terminal NADP-linked domain"/>
    <property type="match status" value="1"/>
</dbReference>
<dbReference type="Proteomes" id="UP000502498">
    <property type="component" value="Chromosome"/>
</dbReference>
<dbReference type="PROSITE" id="PS51085">
    <property type="entry name" value="2FE2S_FER_2"/>
    <property type="match status" value="1"/>
</dbReference>
<evidence type="ECO:0000256" key="5">
    <source>
        <dbReference type="ARBA" id="ARBA00023002"/>
    </source>
</evidence>
<sequence>MSSKESVLEITHLAATVVGCREVARDVLRIELAAVAETFPVWTPGSHVDVVLPDGDSRQYSLAGSPSVPDRWVLGVLIEREGRGGSRWLSEAAVQGAELTLSAPRNHFEYSGAGAPRKVFVAGGIGITPLLPMIEQAEIDGADWELHYIGRAREHMAFTEDLARYGSRVTLYPRDTTDRPDIESILLRSLPVDAYCCGPEALMEAVEELGIRHEGIDAHVERFVPRPVGEDHGYDEFDVYFDYSGIEAHVGPGQSILQVAEDAGIEVPTSCREGTCGTCETPLMSGEVVHLDSVLSVAEREASTTMMICISRARCPRLVLDL</sequence>
<dbReference type="CDD" id="cd06185">
    <property type="entry name" value="PDR_like"/>
    <property type="match status" value="1"/>
</dbReference>
<comment type="cofactor">
    <cofactor evidence="1">
        <name>FAD</name>
        <dbReference type="ChEBI" id="CHEBI:57692"/>
    </cofactor>
</comment>
<dbReference type="Gene3D" id="3.40.50.80">
    <property type="entry name" value="Nucleotide-binding domain of ferredoxin-NADP reductase (FNR) module"/>
    <property type="match status" value="1"/>
</dbReference>
<dbReference type="InterPro" id="IPR017927">
    <property type="entry name" value="FAD-bd_FR_type"/>
</dbReference>
<proteinExistence type="predicted"/>
<dbReference type="InterPro" id="IPR017938">
    <property type="entry name" value="Riboflavin_synthase-like_b-brl"/>
</dbReference>
<keyword evidence="6" id="KW-0408">Iron</keyword>
<dbReference type="PRINTS" id="PR00409">
    <property type="entry name" value="PHDIOXRDTASE"/>
</dbReference>
<feature type="domain" description="2Fe-2S ferredoxin-type" evidence="8">
    <location>
        <begin position="237"/>
        <end position="322"/>
    </location>
</feature>
<dbReference type="Pfam" id="PF00111">
    <property type="entry name" value="Fer2"/>
    <property type="match status" value="1"/>
</dbReference>
<evidence type="ECO:0000256" key="6">
    <source>
        <dbReference type="ARBA" id="ARBA00023004"/>
    </source>
</evidence>
<dbReference type="PROSITE" id="PS00197">
    <property type="entry name" value="2FE2S_FER_1"/>
    <property type="match status" value="1"/>
</dbReference>
<evidence type="ECO:0000256" key="1">
    <source>
        <dbReference type="ARBA" id="ARBA00001974"/>
    </source>
</evidence>
<evidence type="ECO:0000256" key="7">
    <source>
        <dbReference type="ARBA" id="ARBA00023014"/>
    </source>
</evidence>
<keyword evidence="4" id="KW-0479">Metal-binding</keyword>
<dbReference type="AlphaFoldDB" id="A0A7D4PVG8"/>
<evidence type="ECO:0000313" key="11">
    <source>
        <dbReference type="Proteomes" id="UP000502498"/>
    </source>
</evidence>
<dbReference type="PANTHER" id="PTHR47354">
    <property type="entry name" value="NADH OXIDOREDUCTASE HCR"/>
    <property type="match status" value="1"/>
</dbReference>
<dbReference type="Gene3D" id="2.40.30.10">
    <property type="entry name" value="Translation factors"/>
    <property type="match status" value="1"/>
</dbReference>
<dbReference type="InterPro" id="IPR039261">
    <property type="entry name" value="FNR_nucleotide-bd"/>
</dbReference>
<protein>
    <submittedName>
        <fullName evidence="10">Oxidoreductase</fullName>
    </submittedName>
</protein>
<keyword evidence="7" id="KW-0411">Iron-sulfur</keyword>
<dbReference type="InterPro" id="IPR006058">
    <property type="entry name" value="2Fe2S_fd_BS"/>
</dbReference>
<dbReference type="InterPro" id="IPR036010">
    <property type="entry name" value="2Fe-2S_ferredoxin-like_sf"/>
</dbReference>
<dbReference type="SUPFAM" id="SSF63380">
    <property type="entry name" value="Riboflavin synthase domain-like"/>
    <property type="match status" value="1"/>
</dbReference>
<gene>
    <name evidence="10" type="ORF">HQM25_15010</name>
</gene>
<keyword evidence="5" id="KW-0560">Oxidoreductase</keyword>